<dbReference type="PANTHER" id="PTHR33121">
    <property type="entry name" value="CYCLIC DI-GMP PHOSPHODIESTERASE PDEF"/>
    <property type="match status" value="1"/>
</dbReference>
<dbReference type="AlphaFoldDB" id="A0A7C5L3Z3"/>
<dbReference type="Proteomes" id="UP000885792">
    <property type="component" value="Unassembled WGS sequence"/>
</dbReference>
<organism evidence="2">
    <name type="scientific">Aquifex aeolicus</name>
    <dbReference type="NCBI Taxonomy" id="63363"/>
    <lineage>
        <taxon>Bacteria</taxon>
        <taxon>Pseudomonadati</taxon>
        <taxon>Aquificota</taxon>
        <taxon>Aquificia</taxon>
        <taxon>Aquificales</taxon>
        <taxon>Aquificaceae</taxon>
        <taxon>Aquifex</taxon>
    </lineage>
</organism>
<dbReference type="GO" id="GO:0071111">
    <property type="term" value="F:cyclic-guanylate-specific phosphodiesterase activity"/>
    <property type="evidence" value="ECO:0007669"/>
    <property type="project" value="InterPro"/>
</dbReference>
<accession>A0A7C5L3Z3</accession>
<evidence type="ECO:0000259" key="1">
    <source>
        <dbReference type="SMART" id="SM00052"/>
    </source>
</evidence>
<dbReference type="InterPro" id="IPR035919">
    <property type="entry name" value="EAL_sf"/>
</dbReference>
<reference evidence="2" key="1">
    <citation type="journal article" date="2020" name="mSystems">
        <title>Genome- and Community-Level Interaction Insights into Carbon Utilization and Element Cycling Functions of Hydrothermarchaeota in Hydrothermal Sediment.</title>
        <authorList>
            <person name="Zhou Z."/>
            <person name="Liu Y."/>
            <person name="Xu W."/>
            <person name="Pan J."/>
            <person name="Luo Z.H."/>
            <person name="Li M."/>
        </authorList>
    </citation>
    <scope>NUCLEOTIDE SEQUENCE [LARGE SCALE GENOMIC DNA]</scope>
    <source>
        <strain evidence="2">HyVt-501</strain>
    </source>
</reference>
<protein>
    <submittedName>
        <fullName evidence="2">EAL domain-containing protein</fullName>
    </submittedName>
</protein>
<dbReference type="SMART" id="SM00052">
    <property type="entry name" value="EAL"/>
    <property type="match status" value="1"/>
</dbReference>
<comment type="caution">
    <text evidence="2">The sequence shown here is derived from an EMBL/GenBank/DDBJ whole genome shotgun (WGS) entry which is preliminary data.</text>
</comment>
<dbReference type="Gene3D" id="3.20.20.450">
    <property type="entry name" value="EAL domain"/>
    <property type="match status" value="1"/>
</dbReference>
<evidence type="ECO:0000313" key="2">
    <source>
        <dbReference type="EMBL" id="HHJ63345.1"/>
    </source>
</evidence>
<dbReference type="InterPro" id="IPR050706">
    <property type="entry name" value="Cyclic-di-GMP_PDE-like"/>
</dbReference>
<sequence>MVKVEGIYRDREKIGQEVLTDEKRFEVFMKNGNKERFFRSIDEGIDFSLFIHHVNWAKRSRMRGYFFINLKPSTLVKYSREIVHVLDRKIVVEIREDFLTDEEVEIIKRLREDFPFLLSIDDMGKGASNLDRVRELLPNFIKLDIKIIGSVSQLTFFVSFLREFAPRSILIAEKVETEKDYRMIRGVGIKLWQGWYERQLRSAEKDEKEGVCSCGRGE</sequence>
<gene>
    <name evidence="2" type="ORF">ENJ61_00395</name>
</gene>
<proteinExistence type="predicted"/>
<feature type="domain" description="EAL" evidence="1">
    <location>
        <begin position="10"/>
        <end position="204"/>
    </location>
</feature>
<dbReference type="PANTHER" id="PTHR33121:SF70">
    <property type="entry name" value="SIGNALING PROTEIN YKOW"/>
    <property type="match status" value="1"/>
</dbReference>
<dbReference type="Pfam" id="PF00563">
    <property type="entry name" value="EAL"/>
    <property type="match status" value="1"/>
</dbReference>
<dbReference type="InterPro" id="IPR001633">
    <property type="entry name" value="EAL_dom"/>
</dbReference>
<dbReference type="SUPFAM" id="SSF141868">
    <property type="entry name" value="EAL domain-like"/>
    <property type="match status" value="1"/>
</dbReference>
<dbReference type="EMBL" id="DRNB01000008">
    <property type="protein sequence ID" value="HHJ63345.1"/>
    <property type="molecule type" value="Genomic_DNA"/>
</dbReference>
<name>A0A7C5L3Z3_AQUAO</name>